<accession>A0A067DBS1</accession>
<dbReference type="PRINTS" id="PR00019">
    <property type="entry name" value="LEURICHRPT"/>
</dbReference>
<evidence type="ECO:0000256" key="6">
    <source>
        <dbReference type="ARBA" id="ARBA00022737"/>
    </source>
</evidence>
<evidence type="ECO:0000256" key="1">
    <source>
        <dbReference type="ARBA" id="ARBA00004479"/>
    </source>
</evidence>
<evidence type="ECO:0000256" key="7">
    <source>
        <dbReference type="ARBA" id="ARBA00022989"/>
    </source>
</evidence>
<dbReference type="Proteomes" id="UP000027120">
    <property type="component" value="Unassembled WGS sequence"/>
</dbReference>
<dbReference type="InterPro" id="IPR032675">
    <property type="entry name" value="LRR_dom_sf"/>
</dbReference>
<evidence type="ECO:0000256" key="4">
    <source>
        <dbReference type="ARBA" id="ARBA00022692"/>
    </source>
</evidence>
<dbReference type="InterPro" id="IPR052595">
    <property type="entry name" value="LRRC69/RLP"/>
</dbReference>
<proteinExistence type="inferred from homology"/>
<reference evidence="10 11" key="1">
    <citation type="submission" date="2014-04" db="EMBL/GenBank/DDBJ databases">
        <authorList>
            <consortium name="International Citrus Genome Consortium"/>
            <person name="Gmitter F."/>
            <person name="Chen C."/>
            <person name="Farmerie W."/>
            <person name="Harkins T."/>
            <person name="Desany B."/>
            <person name="Mohiuddin M."/>
            <person name="Kodira C."/>
            <person name="Borodovsky M."/>
            <person name="Lomsadze A."/>
            <person name="Burns P."/>
            <person name="Jenkins J."/>
            <person name="Prochnik S."/>
            <person name="Shu S."/>
            <person name="Chapman J."/>
            <person name="Pitluck S."/>
            <person name="Schmutz J."/>
            <person name="Rokhsar D."/>
        </authorList>
    </citation>
    <scope>NUCLEOTIDE SEQUENCE</scope>
</reference>
<dbReference type="SUPFAM" id="SSF52058">
    <property type="entry name" value="L domain-like"/>
    <property type="match status" value="1"/>
</dbReference>
<keyword evidence="9" id="KW-0325">Glycoprotein</keyword>
<dbReference type="Gene3D" id="3.80.10.10">
    <property type="entry name" value="Ribonuclease Inhibitor"/>
    <property type="match status" value="1"/>
</dbReference>
<dbReference type="PANTHER" id="PTHR48057:SF7">
    <property type="entry name" value="LEUCINE-RICH REPEAT SERINE_THREONINE-PROTEIN KINASE 1"/>
    <property type="match status" value="1"/>
</dbReference>
<evidence type="ECO:0000256" key="3">
    <source>
        <dbReference type="ARBA" id="ARBA00022614"/>
    </source>
</evidence>
<evidence type="ECO:0000313" key="10">
    <source>
        <dbReference type="EMBL" id="KDO39010.1"/>
    </source>
</evidence>
<name>A0A067DBS1_CITSI</name>
<evidence type="ECO:0000256" key="8">
    <source>
        <dbReference type="ARBA" id="ARBA00023136"/>
    </source>
</evidence>
<dbReference type="EMBL" id="KK787116">
    <property type="protein sequence ID" value="KDO39010.1"/>
    <property type="molecule type" value="Genomic_DNA"/>
</dbReference>
<dbReference type="AlphaFoldDB" id="A0A067DBS1"/>
<evidence type="ECO:0000313" key="11">
    <source>
        <dbReference type="Proteomes" id="UP000027120"/>
    </source>
</evidence>
<dbReference type="FunFam" id="3.80.10.10:FF:000041">
    <property type="entry name" value="LRR receptor-like serine/threonine-protein kinase ERECTA"/>
    <property type="match status" value="1"/>
</dbReference>
<dbReference type="SMR" id="A0A067DBS1"/>
<keyword evidence="7" id="KW-1133">Transmembrane helix</keyword>
<sequence length="247" mass="27700">MTSLKVLDASSNQLTGNISPNLCELVLLRELYIDNNDLRGHIPVEIGTYLLVFIHLNLSRNAFNGSIPSSFFDMKMLKSLDISHNQLTGEIPERMATGCFSLEILALSNNSLQGLYLSDNRLFGRIPRWLGNLLALEDIMMPNNNLQGPIPIEFCQLELLTILDLSNNTIFGTLPSCFRTSSFVKKQDRRTVGKPCGSLGLDILPHLFRRRPRRLAVEGFDLVLELPQIVCGLPTCFALGKLFFQPH</sequence>
<comment type="similarity">
    <text evidence="2">Belongs to the RLP family.</text>
</comment>
<dbReference type="PANTHER" id="PTHR48057">
    <property type="entry name" value="LEUCINE-RICH REPEAT SERINE/THREONINE-PROTEIN KINASE 1"/>
    <property type="match status" value="1"/>
</dbReference>
<dbReference type="Pfam" id="PF00560">
    <property type="entry name" value="LRR_1"/>
    <property type="match status" value="3"/>
</dbReference>
<evidence type="ECO:0000256" key="2">
    <source>
        <dbReference type="ARBA" id="ARBA00009592"/>
    </source>
</evidence>
<keyword evidence="4" id="KW-0812">Transmembrane</keyword>
<keyword evidence="5" id="KW-0732">Signal</keyword>
<dbReference type="STRING" id="2711.A0A067DBS1"/>
<dbReference type="GO" id="GO:0016020">
    <property type="term" value="C:membrane"/>
    <property type="evidence" value="ECO:0007669"/>
    <property type="project" value="UniProtKB-SubCell"/>
</dbReference>
<gene>
    <name evidence="10" type="ORF">CISIN_1g044683mg</name>
</gene>
<dbReference type="Pfam" id="PF13855">
    <property type="entry name" value="LRR_8"/>
    <property type="match status" value="1"/>
</dbReference>
<keyword evidence="11" id="KW-1185">Reference proteome</keyword>
<dbReference type="InterPro" id="IPR001611">
    <property type="entry name" value="Leu-rich_rpt"/>
</dbReference>
<evidence type="ECO:0008006" key="12">
    <source>
        <dbReference type="Google" id="ProtNLM"/>
    </source>
</evidence>
<keyword evidence="6" id="KW-0677">Repeat</keyword>
<feature type="non-terminal residue" evidence="10">
    <location>
        <position position="247"/>
    </location>
</feature>
<organism evidence="10 11">
    <name type="scientific">Citrus sinensis</name>
    <name type="common">Sweet orange</name>
    <name type="synonym">Citrus aurantium var. sinensis</name>
    <dbReference type="NCBI Taxonomy" id="2711"/>
    <lineage>
        <taxon>Eukaryota</taxon>
        <taxon>Viridiplantae</taxon>
        <taxon>Streptophyta</taxon>
        <taxon>Embryophyta</taxon>
        <taxon>Tracheophyta</taxon>
        <taxon>Spermatophyta</taxon>
        <taxon>Magnoliopsida</taxon>
        <taxon>eudicotyledons</taxon>
        <taxon>Gunneridae</taxon>
        <taxon>Pentapetalae</taxon>
        <taxon>rosids</taxon>
        <taxon>malvids</taxon>
        <taxon>Sapindales</taxon>
        <taxon>Rutaceae</taxon>
        <taxon>Aurantioideae</taxon>
        <taxon>Citrus</taxon>
    </lineage>
</organism>
<keyword evidence="3" id="KW-0433">Leucine-rich repeat</keyword>
<evidence type="ECO:0000256" key="9">
    <source>
        <dbReference type="ARBA" id="ARBA00023180"/>
    </source>
</evidence>
<evidence type="ECO:0000256" key="5">
    <source>
        <dbReference type="ARBA" id="ARBA00022729"/>
    </source>
</evidence>
<keyword evidence="8" id="KW-0472">Membrane</keyword>
<protein>
    <recommendedName>
        <fullName evidence="12">Leucine-rich repeat-containing N-terminal plant-type domain-containing protein</fullName>
    </recommendedName>
</protein>
<comment type="subcellular location">
    <subcellularLocation>
        <location evidence="1">Membrane</location>
        <topology evidence="1">Single-pass type I membrane protein</topology>
    </subcellularLocation>
</comment>